<evidence type="ECO:0000313" key="1">
    <source>
        <dbReference type="EMBL" id="KUL98080.1"/>
    </source>
</evidence>
<gene>
    <name evidence="1" type="ORF">RO03_00630</name>
</gene>
<sequence>MENEFKEAALSFLEGLLDSGKVESKSKKEIEDLYEKIQKSNISEELQHSIFKTIEILKKEYFDFGFTAYKNFKE</sequence>
<evidence type="ECO:0000313" key="2">
    <source>
        <dbReference type="Proteomes" id="UP000054800"/>
    </source>
</evidence>
<protein>
    <submittedName>
        <fullName evidence="1">Uncharacterized protein</fullName>
    </submittedName>
</protein>
<dbReference type="AlphaFoldDB" id="A0A101K5U3"/>
<name>A0A101K5U3_FUSNC</name>
<dbReference type="Proteomes" id="UP000054800">
    <property type="component" value="Unassembled WGS sequence"/>
</dbReference>
<reference evidence="1 2" key="1">
    <citation type="submission" date="2015-10" db="EMBL/GenBank/DDBJ databases">
        <authorList>
            <person name="Gilbert D.G."/>
        </authorList>
    </citation>
    <scope>NUCLEOTIDE SEQUENCE [LARGE SCALE GENOMIC DNA]</scope>
    <source>
        <strain evidence="1 2">ChDC F311</strain>
    </source>
</reference>
<proteinExistence type="predicted"/>
<organism evidence="1 2">
    <name type="scientific">Fusobacterium nucleatum subsp. nucleatum</name>
    <dbReference type="NCBI Taxonomy" id="76856"/>
    <lineage>
        <taxon>Bacteria</taxon>
        <taxon>Fusobacteriati</taxon>
        <taxon>Fusobacteriota</taxon>
        <taxon>Fusobacteriia</taxon>
        <taxon>Fusobacteriales</taxon>
        <taxon>Fusobacteriaceae</taxon>
        <taxon>Fusobacterium</taxon>
    </lineage>
</organism>
<dbReference type="EMBL" id="LMVH01000001">
    <property type="protein sequence ID" value="KUL98080.1"/>
    <property type="molecule type" value="Genomic_DNA"/>
</dbReference>
<dbReference type="RefSeq" id="WP_059222374.1">
    <property type="nucleotide sequence ID" value="NZ_LMVH01000001.1"/>
</dbReference>
<accession>A0A101K5U3</accession>
<comment type="caution">
    <text evidence="1">The sequence shown here is derived from an EMBL/GenBank/DDBJ whole genome shotgun (WGS) entry which is preliminary data.</text>
</comment>